<gene>
    <name evidence="2" type="primary">WBGene00283020</name>
</gene>
<name>A0A2A6CQP7_PRIPA</name>
<feature type="compositionally biased region" description="Basic and acidic residues" evidence="1">
    <location>
        <begin position="26"/>
        <end position="62"/>
    </location>
</feature>
<dbReference type="AlphaFoldDB" id="A0A2A6CQP7"/>
<evidence type="ECO:0000256" key="1">
    <source>
        <dbReference type="SAM" id="MobiDB-lite"/>
    </source>
</evidence>
<accession>A0A2A6CQP7</accession>
<feature type="region of interest" description="Disordered" evidence="1">
    <location>
        <begin position="18"/>
        <end position="62"/>
    </location>
</feature>
<reference evidence="3" key="1">
    <citation type="journal article" date="2008" name="Nat. Genet.">
        <title>The Pristionchus pacificus genome provides a unique perspective on nematode lifestyle and parasitism.</title>
        <authorList>
            <person name="Dieterich C."/>
            <person name="Clifton S.W."/>
            <person name="Schuster L.N."/>
            <person name="Chinwalla A."/>
            <person name="Delehaunty K."/>
            <person name="Dinkelacker I."/>
            <person name="Fulton L."/>
            <person name="Fulton R."/>
            <person name="Godfrey J."/>
            <person name="Minx P."/>
            <person name="Mitreva M."/>
            <person name="Roeseler W."/>
            <person name="Tian H."/>
            <person name="Witte H."/>
            <person name="Yang S.P."/>
            <person name="Wilson R.K."/>
            <person name="Sommer R.J."/>
        </authorList>
    </citation>
    <scope>NUCLEOTIDE SEQUENCE [LARGE SCALE GENOMIC DNA]</scope>
    <source>
        <strain evidence="3">PS312</strain>
    </source>
</reference>
<organism evidence="2 3">
    <name type="scientific">Pristionchus pacificus</name>
    <name type="common">Parasitic nematode worm</name>
    <dbReference type="NCBI Taxonomy" id="54126"/>
    <lineage>
        <taxon>Eukaryota</taxon>
        <taxon>Metazoa</taxon>
        <taxon>Ecdysozoa</taxon>
        <taxon>Nematoda</taxon>
        <taxon>Chromadorea</taxon>
        <taxon>Rhabditida</taxon>
        <taxon>Rhabditina</taxon>
        <taxon>Diplogasteromorpha</taxon>
        <taxon>Diplogasteroidea</taxon>
        <taxon>Neodiplogasteridae</taxon>
        <taxon>Pristionchus</taxon>
    </lineage>
</organism>
<dbReference type="Proteomes" id="UP000005239">
    <property type="component" value="Unassembled WGS sequence"/>
</dbReference>
<dbReference type="EnsemblMetazoa" id="PPA44651.1">
    <property type="protein sequence ID" value="PPA44651.1"/>
    <property type="gene ID" value="WBGene00283020"/>
</dbReference>
<reference evidence="2" key="2">
    <citation type="submission" date="2022-06" db="UniProtKB">
        <authorList>
            <consortium name="EnsemblMetazoa"/>
        </authorList>
    </citation>
    <scope>IDENTIFICATION</scope>
    <source>
        <strain evidence="2">PS312</strain>
    </source>
</reference>
<accession>A0A8R1Z5G4</accession>
<evidence type="ECO:0000313" key="3">
    <source>
        <dbReference type="Proteomes" id="UP000005239"/>
    </source>
</evidence>
<proteinExistence type="predicted"/>
<evidence type="ECO:0000313" key="2">
    <source>
        <dbReference type="EnsemblMetazoa" id="PPA44651.1"/>
    </source>
</evidence>
<keyword evidence="3" id="KW-1185">Reference proteome</keyword>
<protein>
    <submittedName>
        <fullName evidence="2">Uncharacterized protein</fullName>
    </submittedName>
</protein>
<sequence length="88" mass="10372">MKTENRIGGRIRDINKCLSSKRRRHITEEKSDKTKQGKREGRCVEVSDTKEEKEGKEEQDYRNSEWTMNSIRFAVKSTIFGSSLQFEK</sequence>